<evidence type="ECO:0000259" key="8">
    <source>
        <dbReference type="PROSITE" id="PS51193"/>
    </source>
</evidence>
<feature type="binding site" evidence="6">
    <location>
        <begin position="283"/>
        <end position="290"/>
    </location>
    <ligand>
        <name>ATP</name>
        <dbReference type="ChEBI" id="CHEBI:30616"/>
    </ligand>
</feature>
<comment type="function">
    <text evidence="6 7">3'-5' exonuclease.</text>
</comment>
<evidence type="ECO:0000313" key="9">
    <source>
        <dbReference type="EMBL" id="QPC46673.1"/>
    </source>
</evidence>
<feature type="short sequence motif" description="DEAH box" evidence="6">
    <location>
        <begin position="457"/>
        <end position="460"/>
    </location>
</feature>
<evidence type="ECO:0000256" key="6">
    <source>
        <dbReference type="HAMAP-Rule" id="MF_02206"/>
    </source>
</evidence>
<dbReference type="Proteomes" id="UP000593626">
    <property type="component" value="Chromosome"/>
</dbReference>
<keyword evidence="3 6" id="KW-0378">Hydrolase</keyword>
<dbReference type="PANTHER" id="PTHR11472:SF34">
    <property type="entry name" value="REGULATOR OF TELOMERE ELONGATION HELICASE 1"/>
    <property type="match status" value="1"/>
</dbReference>
<dbReference type="PROSITE" id="PS51193">
    <property type="entry name" value="HELICASE_ATP_BIND_2"/>
    <property type="match status" value="1"/>
</dbReference>
<dbReference type="GO" id="GO:0003887">
    <property type="term" value="F:DNA-directed DNA polymerase activity"/>
    <property type="evidence" value="ECO:0007669"/>
    <property type="project" value="InterPro"/>
</dbReference>
<dbReference type="InterPro" id="IPR012337">
    <property type="entry name" value="RNaseH-like_sf"/>
</dbReference>
<dbReference type="Pfam" id="PF13307">
    <property type="entry name" value="Helicase_C_2"/>
    <property type="match status" value="1"/>
</dbReference>
<protein>
    <recommendedName>
        <fullName evidence="6 7">3'-5' exonuclease DinG</fullName>
        <ecNumber evidence="6 7">3.1.-.-</ecNumber>
    </recommendedName>
</protein>
<name>A0A7S8HFC4_9BACI</name>
<dbReference type="GO" id="GO:0006260">
    <property type="term" value="P:DNA replication"/>
    <property type="evidence" value="ECO:0007669"/>
    <property type="project" value="InterPro"/>
</dbReference>
<dbReference type="NCBIfam" id="TIGR01407">
    <property type="entry name" value="dinG_rel"/>
    <property type="match status" value="1"/>
</dbReference>
<evidence type="ECO:0000256" key="4">
    <source>
        <dbReference type="ARBA" id="ARBA00022839"/>
    </source>
</evidence>
<dbReference type="GO" id="GO:0016818">
    <property type="term" value="F:hydrolase activity, acting on acid anhydrides, in phosphorus-containing anhydrides"/>
    <property type="evidence" value="ECO:0007669"/>
    <property type="project" value="InterPro"/>
</dbReference>
<sequence length="925" mass="105583">MVQRFVVVDLETTGNSPKKGDKVIEFACVIVENNTITDTYSTLINPMLKIPPFISELTTITDDMVEGAPTFDQIAPTILQKLDGAIFVAHNVFFDLNFLQDALTGAGYARISPKIIDTVEFAKMVFPTADSYKLSELSDRHDFAHDQPHRAKDDALVTARLLIKMIDELYTYPLVTLEQLLELSYSLKSNLFSIIEDVLHKKREHVERLDPAIEIFRGIALKKEQEVSKDIPLRVADFPETKEEKINLLQKHWPMYESRNGQFEMMDSIYSSIMSETSICIEAGTGVGKSLAYLLPLAFHSVKTNTQAVVSTYTVPLQHQLVEKELIQLEQIVPFPINYCVLKGRSHYLSLFKFEQSLKVYETQFDIALTKMQLLVWLLQTKTGDIDEVNLSSAGWMFWEKIKHSGWYQDQQKDPWISKDFALRARKKAKKADIIVTNHAYLLSHDMDASVKTLVIDEAHHLENAARNHSGNDWSYSYWKFMLGQLGKVDRSGYIREFFDLPIQLDANLPNQESMERWLADIEFLGEELFAILSSTLTQKKKYDSYSKVSIAYAKLDDSVKNAIQLAAERLMEIWKLVKNAFVNHLEWCKNIENQSEETNVIIERIYGHLIEWDSKLALVEMLSKPINMLDQSIWLAGDKKSLPNSISIRLQPVKVDDILQEKLFSSVSSTVLTSATLTVKGSFDYVKSEWGFKKDTLVEQIIPSPYEYQQQAKLFVPKEIPDIKEVSSQEYVEAISNVLIPLAQTTQGRMLILFTSYDMLRKTYDLLKESGMLEDYALLAQGISGGSRGRLTKNFTKYDKAILLGTSSFWEGIDIPGEDLSCLVMVRLPFTPLDEPIMEAKMENCKRDGKNVFSTVSLPDAIITFKQGFGRLIRKSTDKGIVVVFDRRITTTSYGKSFIQSIPPLPVEEVYVDELLDRTNEWLN</sequence>
<dbReference type="KEGG" id="mcui:G8O30_06710"/>
<organism evidence="9 10">
    <name type="scientific">Mangrovibacillus cuniculi</name>
    <dbReference type="NCBI Taxonomy" id="2593652"/>
    <lineage>
        <taxon>Bacteria</taxon>
        <taxon>Bacillati</taxon>
        <taxon>Bacillota</taxon>
        <taxon>Bacilli</taxon>
        <taxon>Bacillales</taxon>
        <taxon>Bacillaceae</taxon>
        <taxon>Mangrovibacillus</taxon>
    </lineage>
</organism>
<evidence type="ECO:0000256" key="2">
    <source>
        <dbReference type="ARBA" id="ARBA00022741"/>
    </source>
</evidence>
<dbReference type="NCBIfam" id="TIGR00573">
    <property type="entry name" value="dnaq"/>
    <property type="match status" value="1"/>
</dbReference>
<dbReference type="InterPro" id="IPR045028">
    <property type="entry name" value="DinG/Rad3-like"/>
</dbReference>
<dbReference type="AlphaFoldDB" id="A0A7S8HFC4"/>
<dbReference type="HAMAP" id="MF_02206">
    <property type="entry name" value="DinG_exonucl"/>
    <property type="match status" value="1"/>
</dbReference>
<feature type="domain" description="Helicase ATP-binding" evidence="8">
    <location>
        <begin position="248"/>
        <end position="522"/>
    </location>
</feature>
<dbReference type="GO" id="GO:0003677">
    <property type="term" value="F:DNA binding"/>
    <property type="evidence" value="ECO:0007669"/>
    <property type="project" value="InterPro"/>
</dbReference>
<dbReference type="InterPro" id="IPR006310">
    <property type="entry name" value="DinG"/>
</dbReference>
<keyword evidence="5 6" id="KW-0067">ATP-binding</keyword>
<dbReference type="Gene3D" id="3.30.420.10">
    <property type="entry name" value="Ribonuclease H-like superfamily/Ribonuclease H"/>
    <property type="match status" value="1"/>
</dbReference>
<dbReference type="GO" id="GO:0003678">
    <property type="term" value="F:DNA helicase activity"/>
    <property type="evidence" value="ECO:0007669"/>
    <property type="project" value="TreeGrafter"/>
</dbReference>
<dbReference type="InterPro" id="IPR006555">
    <property type="entry name" value="ATP-dep_Helicase_C"/>
</dbReference>
<keyword evidence="4 6" id="KW-0269">Exonuclease</keyword>
<dbReference type="InterPro" id="IPR011545">
    <property type="entry name" value="DEAD/DEAH_box_helicase_dom"/>
</dbReference>
<dbReference type="FunFam" id="3.30.420.10:FF:000045">
    <property type="entry name" value="3'-5' exonuclease DinG"/>
    <property type="match status" value="1"/>
</dbReference>
<dbReference type="EC" id="3.1.-.-" evidence="6 7"/>
<evidence type="ECO:0000256" key="5">
    <source>
        <dbReference type="ARBA" id="ARBA00022840"/>
    </source>
</evidence>
<dbReference type="Pfam" id="PF00270">
    <property type="entry name" value="DEAD"/>
    <property type="match status" value="1"/>
</dbReference>
<dbReference type="GO" id="GO:0005524">
    <property type="term" value="F:ATP binding"/>
    <property type="evidence" value="ECO:0007669"/>
    <property type="project" value="UniProtKB-UniRule"/>
</dbReference>
<comment type="similarity">
    <text evidence="6 7">Belongs to the helicase family. DinG subfamily. Type 2 sub-subfamily.</text>
</comment>
<dbReference type="InterPro" id="IPR013520">
    <property type="entry name" value="Ribonucl_H"/>
</dbReference>
<dbReference type="SUPFAM" id="SSF52540">
    <property type="entry name" value="P-loop containing nucleoside triphosphate hydrolases"/>
    <property type="match status" value="1"/>
</dbReference>
<dbReference type="NCBIfam" id="NF005981">
    <property type="entry name" value="PRK08074.1"/>
    <property type="match status" value="1"/>
</dbReference>
<dbReference type="RefSeq" id="WP_239674204.1">
    <property type="nucleotide sequence ID" value="NZ_CP049742.1"/>
</dbReference>
<keyword evidence="1 6" id="KW-0540">Nuclease</keyword>
<dbReference type="Gene3D" id="3.40.50.300">
    <property type="entry name" value="P-loop containing nucleotide triphosphate hydrolases"/>
    <property type="match status" value="2"/>
</dbReference>
<dbReference type="EMBL" id="CP049742">
    <property type="protein sequence ID" value="QPC46673.1"/>
    <property type="molecule type" value="Genomic_DNA"/>
</dbReference>
<dbReference type="InterPro" id="IPR014013">
    <property type="entry name" value="Helic_SF1/SF2_ATP-bd_DinG/Rad3"/>
</dbReference>
<dbReference type="SMART" id="SM00491">
    <property type="entry name" value="HELICc2"/>
    <property type="match status" value="1"/>
</dbReference>
<evidence type="ECO:0000313" key="10">
    <source>
        <dbReference type="Proteomes" id="UP000593626"/>
    </source>
</evidence>
<evidence type="ECO:0000256" key="3">
    <source>
        <dbReference type="ARBA" id="ARBA00022801"/>
    </source>
</evidence>
<dbReference type="InterPro" id="IPR006054">
    <property type="entry name" value="DnaQ"/>
</dbReference>
<keyword evidence="10" id="KW-1185">Reference proteome</keyword>
<dbReference type="CDD" id="cd06127">
    <property type="entry name" value="DEDDh"/>
    <property type="match status" value="1"/>
</dbReference>
<evidence type="ECO:0000256" key="1">
    <source>
        <dbReference type="ARBA" id="ARBA00022722"/>
    </source>
</evidence>
<dbReference type="InterPro" id="IPR027417">
    <property type="entry name" value="P-loop_NTPase"/>
</dbReference>
<dbReference type="SMART" id="SM00479">
    <property type="entry name" value="EXOIII"/>
    <property type="match status" value="1"/>
</dbReference>
<reference evidence="9 10" key="1">
    <citation type="submission" date="2019-07" db="EMBL/GenBank/DDBJ databases">
        <title>Genome sequence of 2 isolates from Red Sea Mangroves.</title>
        <authorList>
            <person name="Sefrji F."/>
            <person name="Michoud G."/>
            <person name="Merlino G."/>
            <person name="Daffonchio D."/>
        </authorList>
    </citation>
    <scope>NUCLEOTIDE SEQUENCE [LARGE SCALE GENOMIC DNA]</scope>
    <source>
        <strain evidence="9 10">R1DC41</strain>
    </source>
</reference>
<evidence type="ECO:0000256" key="7">
    <source>
        <dbReference type="RuleBase" id="RU364106"/>
    </source>
</evidence>
<dbReference type="GO" id="GO:0008408">
    <property type="term" value="F:3'-5' exonuclease activity"/>
    <property type="evidence" value="ECO:0007669"/>
    <property type="project" value="UniProtKB-UniRule"/>
</dbReference>
<dbReference type="SUPFAM" id="SSF53098">
    <property type="entry name" value="Ribonuclease H-like"/>
    <property type="match status" value="1"/>
</dbReference>
<proteinExistence type="inferred from homology"/>
<keyword evidence="9" id="KW-0347">Helicase</keyword>
<dbReference type="Pfam" id="PF00929">
    <property type="entry name" value="RNase_T"/>
    <property type="match status" value="1"/>
</dbReference>
<accession>A0A7S8HFC4</accession>
<dbReference type="PANTHER" id="PTHR11472">
    <property type="entry name" value="DNA REPAIR DEAD HELICASE RAD3/XP-D SUBFAMILY MEMBER"/>
    <property type="match status" value="1"/>
</dbReference>
<gene>
    <name evidence="6 7 9" type="primary">dinG</name>
    <name evidence="9" type="ORF">G8O30_06710</name>
</gene>
<dbReference type="InterPro" id="IPR036397">
    <property type="entry name" value="RNaseH_sf"/>
</dbReference>
<keyword evidence="2 6" id="KW-0547">Nucleotide-binding</keyword>